<reference evidence="3 5" key="1">
    <citation type="submission" date="2019-06" db="EMBL/GenBank/DDBJ databases">
        <authorList>
            <person name="Palmer J.M."/>
        </authorList>
    </citation>
    <scope>NUCLEOTIDE SEQUENCE</scope>
    <source>
        <strain evidence="4 5">TWF191</strain>
        <strain evidence="3">TWF679</strain>
    </source>
</reference>
<keyword evidence="1" id="KW-0732">Signal</keyword>
<evidence type="ECO:0000313" key="5">
    <source>
        <dbReference type="Proteomes" id="UP000483672"/>
    </source>
</evidence>
<dbReference type="InterPro" id="IPR014044">
    <property type="entry name" value="CAP_dom"/>
</dbReference>
<feature type="domain" description="SCP" evidence="2">
    <location>
        <begin position="53"/>
        <end position="180"/>
    </location>
</feature>
<proteinExistence type="predicted"/>
<dbReference type="OrthoDB" id="337038at2759"/>
<feature type="chain" id="PRO_5041171353" description="SCP domain-containing protein" evidence="1">
    <location>
        <begin position="23"/>
        <end position="205"/>
    </location>
</feature>
<dbReference type="InterPro" id="IPR001283">
    <property type="entry name" value="CRISP-related"/>
</dbReference>
<dbReference type="EMBL" id="WIWT01000041">
    <property type="protein sequence ID" value="KAF3209769.1"/>
    <property type="molecule type" value="Genomic_DNA"/>
</dbReference>
<dbReference type="PANTHER" id="PTHR10334">
    <property type="entry name" value="CYSTEINE-RICH SECRETORY PROTEIN-RELATED"/>
    <property type="match status" value="1"/>
</dbReference>
<accession>A0A6G1M3Q4</accession>
<dbReference type="EMBL" id="WIPF01000018">
    <property type="protein sequence ID" value="KAF3227746.1"/>
    <property type="molecule type" value="Genomic_DNA"/>
</dbReference>
<dbReference type="Pfam" id="PF00188">
    <property type="entry name" value="CAP"/>
    <property type="match status" value="1"/>
</dbReference>
<evidence type="ECO:0000313" key="4">
    <source>
        <dbReference type="EMBL" id="KAF3227746.1"/>
    </source>
</evidence>
<dbReference type="AlphaFoldDB" id="A0A6G1M3Q4"/>
<name>A0A6G1M3Q4_ORBOL</name>
<feature type="signal peptide" evidence="1">
    <location>
        <begin position="1"/>
        <end position="22"/>
    </location>
</feature>
<dbReference type="PRINTS" id="PR00837">
    <property type="entry name" value="V5TPXLIKE"/>
</dbReference>
<protein>
    <recommendedName>
        <fullName evidence="2">SCP domain-containing protein</fullName>
    </recommendedName>
</protein>
<dbReference type="InterPro" id="IPR035940">
    <property type="entry name" value="CAP_sf"/>
</dbReference>
<sequence>MLFSTVAVHLCAALGFAAGAFGAGFNDLNDFAKDLGTVEAKVDPPLVSFDSLGNMNLVISLINKYRVAHQAPVVNWNSSLAIYAANAAYPCNFRQSHGPYGEILAGSTTVNNPEWFVWFVYGENTSYNFKNPDVNDPRTKHFTQLVWAGTKQVGCAFASGCPELKYQLWCEFFPKGNTGSQLAYRNNVKPADKTKEIPGMPPTNV</sequence>
<dbReference type="Gene3D" id="3.40.33.10">
    <property type="entry name" value="CAP"/>
    <property type="match status" value="1"/>
</dbReference>
<evidence type="ECO:0000313" key="6">
    <source>
        <dbReference type="Proteomes" id="UP000614610"/>
    </source>
</evidence>
<comment type="caution">
    <text evidence="3">The sequence shown here is derived from an EMBL/GenBank/DDBJ whole genome shotgun (WGS) entry which is preliminary data.</text>
</comment>
<dbReference type="SUPFAM" id="SSF55797">
    <property type="entry name" value="PR-1-like"/>
    <property type="match status" value="1"/>
</dbReference>
<gene>
    <name evidence="4" type="ORF">TWF191_003266</name>
    <name evidence="3" type="ORF">TWF679_007308</name>
</gene>
<evidence type="ECO:0000256" key="1">
    <source>
        <dbReference type="SAM" id="SignalP"/>
    </source>
</evidence>
<dbReference type="SMART" id="SM00198">
    <property type="entry name" value="SCP"/>
    <property type="match status" value="1"/>
</dbReference>
<evidence type="ECO:0000313" key="3">
    <source>
        <dbReference type="EMBL" id="KAF3209769.1"/>
    </source>
</evidence>
<dbReference type="Proteomes" id="UP000483672">
    <property type="component" value="Unassembled WGS sequence"/>
</dbReference>
<dbReference type="Proteomes" id="UP000614610">
    <property type="component" value="Unassembled WGS sequence"/>
</dbReference>
<evidence type="ECO:0000259" key="2">
    <source>
        <dbReference type="SMART" id="SM00198"/>
    </source>
</evidence>
<organism evidence="3 6">
    <name type="scientific">Orbilia oligospora</name>
    <name type="common">Nematode-trapping fungus</name>
    <name type="synonym">Arthrobotrys oligospora</name>
    <dbReference type="NCBI Taxonomy" id="2813651"/>
    <lineage>
        <taxon>Eukaryota</taxon>
        <taxon>Fungi</taxon>
        <taxon>Dikarya</taxon>
        <taxon>Ascomycota</taxon>
        <taxon>Pezizomycotina</taxon>
        <taxon>Orbiliomycetes</taxon>
        <taxon>Orbiliales</taxon>
        <taxon>Orbiliaceae</taxon>
        <taxon>Orbilia</taxon>
    </lineage>
</organism>